<organism evidence="1">
    <name type="scientific">Rhizophora mucronata</name>
    <name type="common">Asiatic mangrove</name>
    <dbReference type="NCBI Taxonomy" id="61149"/>
    <lineage>
        <taxon>Eukaryota</taxon>
        <taxon>Viridiplantae</taxon>
        <taxon>Streptophyta</taxon>
        <taxon>Embryophyta</taxon>
        <taxon>Tracheophyta</taxon>
        <taxon>Spermatophyta</taxon>
        <taxon>Magnoliopsida</taxon>
        <taxon>eudicotyledons</taxon>
        <taxon>Gunneridae</taxon>
        <taxon>Pentapetalae</taxon>
        <taxon>rosids</taxon>
        <taxon>fabids</taxon>
        <taxon>Malpighiales</taxon>
        <taxon>Rhizophoraceae</taxon>
        <taxon>Rhizophora</taxon>
    </lineage>
</organism>
<name>A0A2P2R0L2_RHIMU</name>
<sequence length="44" mass="4870">MLKDLLCTSLSQTSCLDSVLLLISKLIVDRKLIHVELCISIGQL</sequence>
<reference evidence="1" key="1">
    <citation type="submission" date="2018-02" db="EMBL/GenBank/DDBJ databases">
        <title>Rhizophora mucronata_Transcriptome.</title>
        <authorList>
            <person name="Meera S.P."/>
            <person name="Sreeshan A."/>
            <person name="Augustine A."/>
        </authorList>
    </citation>
    <scope>NUCLEOTIDE SEQUENCE</scope>
    <source>
        <tissue evidence="1">Leaf</tissue>
    </source>
</reference>
<dbReference type="EMBL" id="GGEC01092276">
    <property type="protein sequence ID" value="MBX72760.1"/>
    <property type="molecule type" value="Transcribed_RNA"/>
</dbReference>
<accession>A0A2P2R0L2</accession>
<evidence type="ECO:0000313" key="1">
    <source>
        <dbReference type="EMBL" id="MBX72760.1"/>
    </source>
</evidence>
<proteinExistence type="predicted"/>
<dbReference type="AlphaFoldDB" id="A0A2P2R0L2"/>
<protein>
    <submittedName>
        <fullName evidence="1">Uncharacterized protein</fullName>
    </submittedName>
</protein>